<dbReference type="EMBL" id="SRLO01000205">
    <property type="protein sequence ID" value="TNN67347.1"/>
    <property type="molecule type" value="Genomic_DNA"/>
</dbReference>
<dbReference type="AlphaFoldDB" id="A0A4Z2HNJ5"/>
<sequence length="217" mass="23709">MMDTELPEAPITPTTLSGLGRMGGSPLEQRTSEVSFWMRAWTKVSDCSRAYVSLEQVSRIRAPSVMLGSRSGSLLIWSKAYSKASNRWTPFSLLISPQGTPAGPRECTGNSPPKPGAAPTSSAHVSRSHVWYLKGGASERRRRDERACDVMMRTSRVTSLVPIHHLSSSERGLLHPTVRCGIKDLEARLYLSSPNELNQMQNPHPSSSPSSSPPPTV</sequence>
<evidence type="ECO:0000256" key="1">
    <source>
        <dbReference type="SAM" id="MobiDB-lite"/>
    </source>
</evidence>
<proteinExistence type="predicted"/>
<feature type="region of interest" description="Disordered" evidence="1">
    <location>
        <begin position="193"/>
        <end position="217"/>
    </location>
</feature>
<comment type="caution">
    <text evidence="2">The sequence shown here is derived from an EMBL/GenBank/DDBJ whole genome shotgun (WGS) entry which is preliminary data.</text>
</comment>
<reference evidence="2 3" key="1">
    <citation type="submission" date="2019-03" db="EMBL/GenBank/DDBJ databases">
        <title>First draft genome of Liparis tanakae, snailfish: a comprehensive survey of snailfish specific genes.</title>
        <authorList>
            <person name="Kim W."/>
            <person name="Song I."/>
            <person name="Jeong J.-H."/>
            <person name="Kim D."/>
            <person name="Kim S."/>
            <person name="Ryu S."/>
            <person name="Song J.Y."/>
            <person name="Lee S.K."/>
        </authorList>
    </citation>
    <scope>NUCLEOTIDE SEQUENCE [LARGE SCALE GENOMIC DNA]</scope>
    <source>
        <tissue evidence="2">Muscle</tissue>
    </source>
</reference>
<dbReference type="Proteomes" id="UP000314294">
    <property type="component" value="Unassembled WGS sequence"/>
</dbReference>
<organism evidence="2 3">
    <name type="scientific">Liparis tanakae</name>
    <name type="common">Tanaka's snailfish</name>
    <dbReference type="NCBI Taxonomy" id="230148"/>
    <lineage>
        <taxon>Eukaryota</taxon>
        <taxon>Metazoa</taxon>
        <taxon>Chordata</taxon>
        <taxon>Craniata</taxon>
        <taxon>Vertebrata</taxon>
        <taxon>Euteleostomi</taxon>
        <taxon>Actinopterygii</taxon>
        <taxon>Neopterygii</taxon>
        <taxon>Teleostei</taxon>
        <taxon>Neoteleostei</taxon>
        <taxon>Acanthomorphata</taxon>
        <taxon>Eupercaria</taxon>
        <taxon>Perciformes</taxon>
        <taxon>Cottioidei</taxon>
        <taxon>Cottales</taxon>
        <taxon>Liparidae</taxon>
        <taxon>Liparis</taxon>
    </lineage>
</organism>
<feature type="region of interest" description="Disordered" evidence="1">
    <location>
        <begin position="1"/>
        <end position="25"/>
    </location>
</feature>
<keyword evidence="3" id="KW-1185">Reference proteome</keyword>
<feature type="region of interest" description="Disordered" evidence="1">
    <location>
        <begin position="99"/>
        <end position="123"/>
    </location>
</feature>
<evidence type="ECO:0000313" key="2">
    <source>
        <dbReference type="EMBL" id="TNN67347.1"/>
    </source>
</evidence>
<evidence type="ECO:0000313" key="3">
    <source>
        <dbReference type="Proteomes" id="UP000314294"/>
    </source>
</evidence>
<protein>
    <submittedName>
        <fullName evidence="2">Uncharacterized protein</fullName>
    </submittedName>
</protein>
<feature type="compositionally biased region" description="Polar residues" evidence="1">
    <location>
        <begin position="193"/>
        <end position="202"/>
    </location>
</feature>
<gene>
    <name evidence="2" type="ORF">EYF80_022454</name>
</gene>
<name>A0A4Z2HNJ5_9TELE</name>
<accession>A0A4Z2HNJ5</accession>